<dbReference type="AlphaFoldDB" id="A0A167SFA5"/>
<proteinExistence type="predicted"/>
<dbReference type="SUPFAM" id="SSF52047">
    <property type="entry name" value="RNI-like"/>
    <property type="match status" value="1"/>
</dbReference>
<evidence type="ECO:0008006" key="3">
    <source>
        <dbReference type="Google" id="ProtNLM"/>
    </source>
</evidence>
<reference evidence="1 2" key="1">
    <citation type="journal article" date="2016" name="Mol. Biol. Evol.">
        <title>Comparative Genomics of Early-Diverging Mushroom-Forming Fungi Provides Insights into the Origins of Lignocellulose Decay Capabilities.</title>
        <authorList>
            <person name="Nagy L.G."/>
            <person name="Riley R."/>
            <person name="Tritt A."/>
            <person name="Adam C."/>
            <person name="Daum C."/>
            <person name="Floudas D."/>
            <person name="Sun H."/>
            <person name="Yadav J.S."/>
            <person name="Pangilinan J."/>
            <person name="Larsson K.H."/>
            <person name="Matsuura K."/>
            <person name="Barry K."/>
            <person name="Labutti K."/>
            <person name="Kuo R."/>
            <person name="Ohm R.A."/>
            <person name="Bhattacharya S.S."/>
            <person name="Shirouzu T."/>
            <person name="Yoshinaga Y."/>
            <person name="Martin F.M."/>
            <person name="Grigoriev I.V."/>
            <person name="Hibbett D.S."/>
        </authorList>
    </citation>
    <scope>NUCLEOTIDE SEQUENCE [LARGE SCALE GENOMIC DNA]</scope>
    <source>
        <strain evidence="1 2">TUFC12733</strain>
    </source>
</reference>
<dbReference type="InterPro" id="IPR032675">
    <property type="entry name" value="LRR_dom_sf"/>
</dbReference>
<dbReference type="EMBL" id="KV417266">
    <property type="protein sequence ID" value="KZP01864.1"/>
    <property type="molecule type" value="Genomic_DNA"/>
</dbReference>
<accession>A0A167SFA5</accession>
<organism evidence="1 2">
    <name type="scientific">Calocera viscosa (strain TUFC12733)</name>
    <dbReference type="NCBI Taxonomy" id="1330018"/>
    <lineage>
        <taxon>Eukaryota</taxon>
        <taxon>Fungi</taxon>
        <taxon>Dikarya</taxon>
        <taxon>Basidiomycota</taxon>
        <taxon>Agaricomycotina</taxon>
        <taxon>Dacrymycetes</taxon>
        <taxon>Dacrymycetales</taxon>
        <taxon>Dacrymycetaceae</taxon>
        <taxon>Calocera</taxon>
    </lineage>
</organism>
<protein>
    <recommendedName>
        <fullName evidence="3">F-box domain-containing protein</fullName>
    </recommendedName>
</protein>
<sequence length="529" mass="59636">MHAVWRIAELAEMIMEHLPQDDVKRIMRCCRWHFALAVPIAWRSVDTATLDRLIEALPFRTNAANVSSLFGLHGRLLLTYFKATTRLSIYTRDVHNLKLSLAGEAAWTKHHEAVKILRPLLLAKDVVHLFPSMKFLEVEFHKIESVEVATLFIHPTLQRLRILGSMSMDSDYEEQDLLQCMAKFRTKLVQAEGLIEFSSEVYDVDHGIRDILLETMFNVSAKLASLQLSGFPLTQSTLSSLIALPNLRSLTLDVVEGNVLLPEAAKDLPYFSILSTFSCRVEESSSILALLSKMETLRKLDLELEYVGEEEFLDLHELALFIARSKATIRDVRIVVGGCNVSWTLSEFSPLLDCHDLQYMGLNIWCDLQHATDDSFRTMAQAWPDLRSFIFGTIPRLISRWTQSDNGGKAKATVSLDVLCFFAVYCPKLERIAFTGIDISPTFTSSLVVSPPNYSHSPLSLRLNRLVGIFVAKDVAQYVGSLYPGRVITLDGVDTFYNSLQEALDSQREAYLTQQETHAHSTAAKSITE</sequence>
<gene>
    <name evidence="1" type="ORF">CALVIDRAFT_559652</name>
</gene>
<evidence type="ECO:0000313" key="2">
    <source>
        <dbReference type="Proteomes" id="UP000076738"/>
    </source>
</evidence>
<dbReference type="Proteomes" id="UP000076738">
    <property type="component" value="Unassembled WGS sequence"/>
</dbReference>
<dbReference type="OrthoDB" id="2614569at2759"/>
<dbReference type="Gene3D" id="3.80.10.10">
    <property type="entry name" value="Ribonuclease Inhibitor"/>
    <property type="match status" value="1"/>
</dbReference>
<keyword evidence="2" id="KW-1185">Reference proteome</keyword>
<name>A0A167SFA5_CALVF</name>
<evidence type="ECO:0000313" key="1">
    <source>
        <dbReference type="EMBL" id="KZP01864.1"/>
    </source>
</evidence>